<proteinExistence type="predicted"/>
<name>A0AAV6MMV5_9ROSI</name>
<evidence type="ECO:0000256" key="1">
    <source>
        <dbReference type="SAM" id="Coils"/>
    </source>
</evidence>
<keyword evidence="4" id="KW-1185">Reference proteome</keyword>
<dbReference type="EMBL" id="JAGKQH010000013">
    <property type="protein sequence ID" value="KAG6584245.1"/>
    <property type="molecule type" value="Genomic_DNA"/>
</dbReference>
<dbReference type="PANTHER" id="PTHR34778:SF2">
    <property type="entry name" value="OS02G0580700 PROTEIN"/>
    <property type="match status" value="1"/>
</dbReference>
<protein>
    <submittedName>
        <fullName evidence="3">Uncharacterized protein</fullName>
    </submittedName>
</protein>
<sequence length="576" mass="64732">MGPLAWRELIRRGEKSKSKGEINTGVVTLMLKQGGETEQTSPLILSLFFFLHNSVKKPAKKGLHTSLIMEDSEKLTALKKAYADIILNTAKEAAARIMVSERNAIRFQQELSTSKDEAFRILLRLKQMLDSKASEAETVSLNQKRKIEELEAQLEEAEDIVRELRAQLQDVQDELEHVRNKNVEPLDEQNLAGNIASRGDLPNSHERIAPCNISSTLNGTCRDDSWPESKNELHMDNGQVHGDFTSMVMRNKEPELYRNGCTQRVRAFERKLFDGKVCSTGQAEDVKNRVCNMGEEEGKLMCKTNITKADNICGERKNSNEIKTLPKLLSRDTQVPIIKSLRRKRKRATRYNKKKTLPIFDDIAKQCNSPDLHCSESPSVDNDDTGKCLSQNEIDSQNGLILLATPVLSEINEMSTPSGCPDDSEGGDAVINDCPIRNVTDYDTAAVGKSNFTSQESLCGENLEASAYKLDVDPVKESSVKLDVKDSDVVDEIPSQHSNNKVLMYTFRRKRKKESLSSPDGKSSIDESISKKRMKDKQSVSSESDKFSLMTESSRDNRRLAQVARQLISLSEKKWR</sequence>
<evidence type="ECO:0000313" key="3">
    <source>
        <dbReference type="EMBL" id="KAG6584245.1"/>
    </source>
</evidence>
<accession>A0AAV6MMV5</accession>
<comment type="caution">
    <text evidence="3">The sequence shown here is derived from an EMBL/GenBank/DDBJ whole genome shotgun (WGS) entry which is preliminary data.</text>
</comment>
<evidence type="ECO:0000256" key="2">
    <source>
        <dbReference type="SAM" id="MobiDB-lite"/>
    </source>
</evidence>
<dbReference type="PANTHER" id="PTHR34778">
    <property type="entry name" value="OS02G0580700 PROTEIN"/>
    <property type="match status" value="1"/>
</dbReference>
<dbReference type="Proteomes" id="UP000685013">
    <property type="component" value="Chromosome 13"/>
</dbReference>
<feature type="coiled-coil region" evidence="1">
    <location>
        <begin position="133"/>
        <end position="181"/>
    </location>
</feature>
<reference evidence="3 4" key="1">
    <citation type="journal article" date="2021" name="Hortic Res">
        <title>The domestication of Cucurbita argyrosperma as revealed by the genome of its wild relative.</title>
        <authorList>
            <person name="Barrera-Redondo J."/>
            <person name="Sanchez-de la Vega G."/>
            <person name="Aguirre-Liguori J.A."/>
            <person name="Castellanos-Morales G."/>
            <person name="Gutierrez-Guerrero Y.T."/>
            <person name="Aguirre-Dugua X."/>
            <person name="Aguirre-Planter E."/>
            <person name="Tenaillon M.I."/>
            <person name="Lira-Saade R."/>
            <person name="Eguiarte L.E."/>
        </authorList>
    </citation>
    <scope>NUCLEOTIDE SEQUENCE [LARGE SCALE GENOMIC DNA]</scope>
    <source>
        <strain evidence="3">JBR-2021</strain>
    </source>
</reference>
<dbReference type="AlphaFoldDB" id="A0AAV6MMV5"/>
<gene>
    <name evidence="3" type="ORF">SDJN03_20177</name>
</gene>
<evidence type="ECO:0000313" key="4">
    <source>
        <dbReference type="Proteomes" id="UP000685013"/>
    </source>
</evidence>
<organism evidence="3 4">
    <name type="scientific">Cucurbita argyrosperma subsp. sororia</name>
    <dbReference type="NCBI Taxonomy" id="37648"/>
    <lineage>
        <taxon>Eukaryota</taxon>
        <taxon>Viridiplantae</taxon>
        <taxon>Streptophyta</taxon>
        <taxon>Embryophyta</taxon>
        <taxon>Tracheophyta</taxon>
        <taxon>Spermatophyta</taxon>
        <taxon>Magnoliopsida</taxon>
        <taxon>eudicotyledons</taxon>
        <taxon>Gunneridae</taxon>
        <taxon>Pentapetalae</taxon>
        <taxon>rosids</taxon>
        <taxon>fabids</taxon>
        <taxon>Cucurbitales</taxon>
        <taxon>Cucurbitaceae</taxon>
        <taxon>Cucurbiteae</taxon>
        <taxon>Cucurbita</taxon>
    </lineage>
</organism>
<feature type="region of interest" description="Disordered" evidence="2">
    <location>
        <begin position="513"/>
        <end position="558"/>
    </location>
</feature>
<keyword evidence="1" id="KW-0175">Coiled coil</keyword>
<feature type="non-terminal residue" evidence="3">
    <location>
        <position position="1"/>
    </location>
</feature>